<evidence type="ECO:0000256" key="2">
    <source>
        <dbReference type="ARBA" id="ARBA00023012"/>
    </source>
</evidence>
<evidence type="ECO:0000313" key="9">
    <source>
        <dbReference type="Proteomes" id="UP000094578"/>
    </source>
</evidence>
<evidence type="ECO:0000256" key="6">
    <source>
        <dbReference type="PROSITE-ProRule" id="PRU00169"/>
    </source>
</evidence>
<dbReference type="Gene3D" id="2.40.50.1020">
    <property type="entry name" value="LytTr DNA-binding domain"/>
    <property type="match status" value="1"/>
</dbReference>
<dbReference type="GO" id="GO:0032993">
    <property type="term" value="C:protein-DNA complex"/>
    <property type="evidence" value="ECO:0007669"/>
    <property type="project" value="TreeGrafter"/>
</dbReference>
<keyword evidence="4" id="KW-0238">DNA-binding</keyword>
<dbReference type="Pfam" id="PF04397">
    <property type="entry name" value="LytTR"/>
    <property type="match status" value="1"/>
</dbReference>
<keyword evidence="1 6" id="KW-0597">Phosphoprotein</keyword>
<evidence type="ECO:0000256" key="1">
    <source>
        <dbReference type="ARBA" id="ARBA00022553"/>
    </source>
</evidence>
<dbReference type="RefSeq" id="WP_069329328.1">
    <property type="nucleotide sequence ID" value="NZ_MDER01000081.1"/>
</dbReference>
<dbReference type="GO" id="GO:0000156">
    <property type="term" value="F:phosphorelay response regulator activity"/>
    <property type="evidence" value="ECO:0007669"/>
    <property type="project" value="TreeGrafter"/>
</dbReference>
<feature type="domain" description="Response regulatory" evidence="7">
    <location>
        <begin position="7"/>
        <end position="124"/>
    </location>
</feature>
<dbReference type="SUPFAM" id="SSF52172">
    <property type="entry name" value="CheY-like"/>
    <property type="match status" value="1"/>
</dbReference>
<organism evidence="8 9">
    <name type="scientific">Paenibacillus nuruki</name>
    <dbReference type="NCBI Taxonomy" id="1886670"/>
    <lineage>
        <taxon>Bacteria</taxon>
        <taxon>Bacillati</taxon>
        <taxon>Bacillota</taxon>
        <taxon>Bacilli</taxon>
        <taxon>Bacillales</taxon>
        <taxon>Paenibacillaceae</taxon>
        <taxon>Paenibacillus</taxon>
    </lineage>
</organism>
<dbReference type="InterPro" id="IPR007492">
    <property type="entry name" value="LytTR_DNA-bd_dom"/>
</dbReference>
<evidence type="ECO:0000256" key="3">
    <source>
        <dbReference type="ARBA" id="ARBA00023015"/>
    </source>
</evidence>
<proteinExistence type="predicted"/>
<dbReference type="Proteomes" id="UP000094578">
    <property type="component" value="Unassembled WGS sequence"/>
</dbReference>
<name>A0A1E3KZA1_9BACL</name>
<sequence>MDQQRYKVLIAEDEPFQLSVLEEIVTGEGYIVCKTVKSGLKLIEEAKIHQPDILLLDIGLQKLDGISAVKQVIADGSNPLLQLIFTTGSVDTKHLLAGFELDTIDYITKPYDPERLKKALAKAKAQIHMNKVVKSYSIVEKHMIQLVVDHQVRMIDENQIVYVERNKSSRTKSLVHLSSGQVIETTSNLKEIKEKSSDAIIFSHRSFLINLNYIQMICTDEFSRSTKKAFQINLQDVEEDIPLTRKNYNLALDQLSKFI</sequence>
<dbReference type="AlphaFoldDB" id="A0A1E3KZA1"/>
<keyword evidence="3" id="KW-0805">Transcription regulation</keyword>
<protein>
    <submittedName>
        <fullName evidence="8">Putative transcriptional regulatory protein pdtaR</fullName>
    </submittedName>
</protein>
<evidence type="ECO:0000259" key="7">
    <source>
        <dbReference type="PROSITE" id="PS50110"/>
    </source>
</evidence>
<keyword evidence="9" id="KW-1185">Reference proteome</keyword>
<dbReference type="GO" id="GO:0006355">
    <property type="term" value="P:regulation of DNA-templated transcription"/>
    <property type="evidence" value="ECO:0007669"/>
    <property type="project" value="TreeGrafter"/>
</dbReference>
<evidence type="ECO:0000256" key="5">
    <source>
        <dbReference type="ARBA" id="ARBA00023163"/>
    </source>
</evidence>
<dbReference type="PANTHER" id="PTHR48111">
    <property type="entry name" value="REGULATOR OF RPOS"/>
    <property type="match status" value="1"/>
</dbReference>
<dbReference type="GO" id="GO:0005829">
    <property type="term" value="C:cytosol"/>
    <property type="evidence" value="ECO:0007669"/>
    <property type="project" value="TreeGrafter"/>
</dbReference>
<dbReference type="PANTHER" id="PTHR48111:SF1">
    <property type="entry name" value="TWO-COMPONENT RESPONSE REGULATOR ORR33"/>
    <property type="match status" value="1"/>
</dbReference>
<keyword evidence="2" id="KW-0902">Two-component regulatory system</keyword>
<comment type="caution">
    <text evidence="8">The sequence shown here is derived from an EMBL/GenBank/DDBJ whole genome shotgun (WGS) entry which is preliminary data.</text>
</comment>
<dbReference type="SMART" id="SM00448">
    <property type="entry name" value="REC"/>
    <property type="match status" value="1"/>
</dbReference>
<accession>A0A1E3KZA1</accession>
<dbReference type="STRING" id="1886670.PTI45_03989"/>
<dbReference type="Gene3D" id="3.40.50.2300">
    <property type="match status" value="1"/>
</dbReference>
<evidence type="ECO:0000256" key="4">
    <source>
        <dbReference type="ARBA" id="ARBA00023125"/>
    </source>
</evidence>
<keyword evidence="5" id="KW-0804">Transcription</keyword>
<dbReference type="InterPro" id="IPR011006">
    <property type="entry name" value="CheY-like_superfamily"/>
</dbReference>
<reference evidence="8 9" key="1">
    <citation type="submission" date="2016-08" db="EMBL/GenBank/DDBJ databases">
        <title>Genome sequencing of Paenibacillus sp. TI45-13ar, isolated from Korean traditional nuruk.</title>
        <authorList>
            <person name="Kim S.-J."/>
        </authorList>
    </citation>
    <scope>NUCLEOTIDE SEQUENCE [LARGE SCALE GENOMIC DNA]</scope>
    <source>
        <strain evidence="8 9">TI45-13ar</strain>
    </source>
</reference>
<dbReference type="InterPro" id="IPR001789">
    <property type="entry name" value="Sig_transdc_resp-reg_receiver"/>
</dbReference>
<dbReference type="Pfam" id="PF00072">
    <property type="entry name" value="Response_reg"/>
    <property type="match status" value="1"/>
</dbReference>
<dbReference type="SMART" id="SM00850">
    <property type="entry name" value="LytTR"/>
    <property type="match status" value="1"/>
</dbReference>
<dbReference type="PROSITE" id="PS50110">
    <property type="entry name" value="RESPONSE_REGULATORY"/>
    <property type="match status" value="1"/>
</dbReference>
<dbReference type="EMBL" id="MDER01000081">
    <property type="protein sequence ID" value="ODP26671.1"/>
    <property type="molecule type" value="Genomic_DNA"/>
</dbReference>
<dbReference type="GO" id="GO:0000976">
    <property type="term" value="F:transcription cis-regulatory region binding"/>
    <property type="evidence" value="ECO:0007669"/>
    <property type="project" value="TreeGrafter"/>
</dbReference>
<evidence type="ECO:0000313" key="8">
    <source>
        <dbReference type="EMBL" id="ODP26671.1"/>
    </source>
</evidence>
<gene>
    <name evidence="8" type="ORF">PTI45_03989</name>
</gene>
<dbReference type="InterPro" id="IPR039420">
    <property type="entry name" value="WalR-like"/>
</dbReference>
<feature type="modified residue" description="4-aspartylphosphate" evidence="6">
    <location>
        <position position="57"/>
    </location>
</feature>